<protein>
    <submittedName>
        <fullName evidence="2">Uncharacterized protein</fullName>
    </submittedName>
</protein>
<feature type="region of interest" description="Disordered" evidence="1">
    <location>
        <begin position="1"/>
        <end position="64"/>
    </location>
</feature>
<proteinExistence type="predicted"/>
<evidence type="ECO:0000256" key="1">
    <source>
        <dbReference type="SAM" id="MobiDB-lite"/>
    </source>
</evidence>
<accession>A0A5N6ZFZ4</accession>
<evidence type="ECO:0000313" key="3">
    <source>
        <dbReference type="Proteomes" id="UP000327118"/>
    </source>
</evidence>
<gene>
    <name evidence="2" type="ORF">BDV28DRAFT_145894</name>
</gene>
<dbReference type="AlphaFoldDB" id="A0A5N6ZFZ4"/>
<organism evidence="2 3">
    <name type="scientific">Aspergillus coremiiformis</name>
    <dbReference type="NCBI Taxonomy" id="138285"/>
    <lineage>
        <taxon>Eukaryota</taxon>
        <taxon>Fungi</taxon>
        <taxon>Dikarya</taxon>
        <taxon>Ascomycota</taxon>
        <taxon>Pezizomycotina</taxon>
        <taxon>Eurotiomycetes</taxon>
        <taxon>Eurotiomycetidae</taxon>
        <taxon>Eurotiales</taxon>
        <taxon>Aspergillaceae</taxon>
        <taxon>Aspergillus</taxon>
        <taxon>Aspergillus subgen. Circumdati</taxon>
    </lineage>
</organism>
<name>A0A5N6ZFZ4_9EURO</name>
<keyword evidence="3" id="KW-1185">Reference proteome</keyword>
<dbReference type="EMBL" id="ML739048">
    <property type="protein sequence ID" value="KAE8355709.1"/>
    <property type="molecule type" value="Genomic_DNA"/>
</dbReference>
<evidence type="ECO:0000313" key="2">
    <source>
        <dbReference type="EMBL" id="KAE8355709.1"/>
    </source>
</evidence>
<dbReference type="Proteomes" id="UP000327118">
    <property type="component" value="Unassembled WGS sequence"/>
</dbReference>
<sequence length="195" mass="21152">MSTSNHNNTYSMNETTETWTSISNTPSTQSPTSCNESPSTPSLTTTDQDTESLTSDPPSITTSLTSWSTALDENLISFEDEIAATIFIRPDDVPDFWPIEDQWSLPQFPSSVIDDLTPEWQSYFLLDGDETLPEAVVFPDANASAQADNVPGVDANGSIVSLAMEDFRHGSGGADLVRFHCVSGFHVLGEGFFGD</sequence>
<reference evidence="3" key="1">
    <citation type="submission" date="2019-04" db="EMBL/GenBank/DDBJ databases">
        <title>Friends and foes A comparative genomics studyof 23 Aspergillus species from section Flavi.</title>
        <authorList>
            <consortium name="DOE Joint Genome Institute"/>
            <person name="Kjaerbolling I."/>
            <person name="Vesth T."/>
            <person name="Frisvad J.C."/>
            <person name="Nybo J.L."/>
            <person name="Theobald S."/>
            <person name="Kildgaard S."/>
            <person name="Isbrandt T."/>
            <person name="Kuo A."/>
            <person name="Sato A."/>
            <person name="Lyhne E.K."/>
            <person name="Kogle M.E."/>
            <person name="Wiebenga A."/>
            <person name="Kun R.S."/>
            <person name="Lubbers R.J."/>
            <person name="Makela M.R."/>
            <person name="Barry K."/>
            <person name="Chovatia M."/>
            <person name="Clum A."/>
            <person name="Daum C."/>
            <person name="Haridas S."/>
            <person name="He G."/>
            <person name="LaButti K."/>
            <person name="Lipzen A."/>
            <person name="Mondo S."/>
            <person name="Riley R."/>
            <person name="Salamov A."/>
            <person name="Simmons B.A."/>
            <person name="Magnuson J.K."/>
            <person name="Henrissat B."/>
            <person name="Mortensen U.H."/>
            <person name="Larsen T.O."/>
            <person name="Devries R.P."/>
            <person name="Grigoriev I.V."/>
            <person name="Machida M."/>
            <person name="Baker S.E."/>
            <person name="Andersen M.R."/>
        </authorList>
    </citation>
    <scope>NUCLEOTIDE SEQUENCE [LARGE SCALE GENOMIC DNA]</scope>
    <source>
        <strain evidence="3">CBS 553.77</strain>
    </source>
</reference>